<accession>A0A9X0U3I0</accession>
<dbReference type="PROSITE" id="PS51708">
    <property type="entry name" value="CHAD"/>
    <property type="match status" value="1"/>
</dbReference>
<comment type="caution">
    <text evidence="2">The sequence shown here is derived from an EMBL/GenBank/DDBJ whole genome shotgun (WGS) entry which is preliminary data.</text>
</comment>
<dbReference type="RefSeq" id="WP_183973032.1">
    <property type="nucleotide sequence ID" value="NZ_JACHEB010000001.1"/>
</dbReference>
<dbReference type="SMART" id="SM00880">
    <property type="entry name" value="CHAD"/>
    <property type="match status" value="1"/>
</dbReference>
<name>A0A9X0U3I0_9BACT</name>
<dbReference type="PANTHER" id="PTHR39339">
    <property type="entry name" value="SLR1444 PROTEIN"/>
    <property type="match status" value="1"/>
</dbReference>
<sequence length="259" mass="28837">MPQPVIAFLRHSLTLKAAMAACLDDPKPEAVHKLRSSTRRLEAVLEVLNSSADLPTLQKRSKAFRRSLRQIRRTSGGVRDLDVHRELLSSYQAVSGAAELDQELQALRKKKVKKLHRQILADEDEIRLTLDRLEATVAGLTDLKLSGGNLVDAARSWLTPAVRGLNPHEDEDLHSIRKACKTARYIAEIGGESSKTAAKFAKRMENVQQTTGAWHDCLLLLNHAHASLPGKSPFTERLYVKTGLLRRRAESKAAHLLRA</sequence>
<feature type="domain" description="CHAD" evidence="1">
    <location>
        <begin position="1"/>
        <end position="259"/>
    </location>
</feature>
<protein>
    <submittedName>
        <fullName evidence="2">CHAD domain-containing protein</fullName>
    </submittedName>
</protein>
<dbReference type="InterPro" id="IPR007899">
    <property type="entry name" value="CHAD_dom"/>
</dbReference>
<dbReference type="Gene3D" id="1.40.20.10">
    <property type="entry name" value="CHAD domain"/>
    <property type="match status" value="1"/>
</dbReference>
<dbReference type="Pfam" id="PF05235">
    <property type="entry name" value="CHAD"/>
    <property type="match status" value="1"/>
</dbReference>
<evidence type="ECO:0000259" key="1">
    <source>
        <dbReference type="PROSITE" id="PS51708"/>
    </source>
</evidence>
<dbReference type="AlphaFoldDB" id="A0A9X0U3I0"/>
<keyword evidence="3" id="KW-1185">Reference proteome</keyword>
<evidence type="ECO:0000313" key="2">
    <source>
        <dbReference type="EMBL" id="MBB5326827.1"/>
    </source>
</evidence>
<dbReference type="Proteomes" id="UP000535182">
    <property type="component" value="Unassembled WGS sequence"/>
</dbReference>
<dbReference type="InterPro" id="IPR038186">
    <property type="entry name" value="CHAD_dom_sf"/>
</dbReference>
<reference evidence="2 3" key="1">
    <citation type="submission" date="2020-08" db="EMBL/GenBank/DDBJ databases">
        <title>Genomic Encyclopedia of Type Strains, Phase IV (KMG-V): Genome sequencing to study the core and pangenomes of soil and plant-associated prokaryotes.</title>
        <authorList>
            <person name="Whitman W."/>
        </authorList>
    </citation>
    <scope>NUCLEOTIDE SEQUENCE [LARGE SCALE GENOMIC DNA]</scope>
    <source>
        <strain evidence="2 3">X5P2</strain>
    </source>
</reference>
<proteinExistence type="predicted"/>
<organism evidence="2 3">
    <name type="scientific">Tunturiibacter gelidiferens</name>
    <dbReference type="NCBI Taxonomy" id="3069689"/>
    <lineage>
        <taxon>Bacteria</taxon>
        <taxon>Pseudomonadati</taxon>
        <taxon>Acidobacteriota</taxon>
        <taxon>Terriglobia</taxon>
        <taxon>Terriglobales</taxon>
        <taxon>Acidobacteriaceae</taxon>
        <taxon>Tunturiibacter</taxon>
    </lineage>
</organism>
<evidence type="ECO:0000313" key="3">
    <source>
        <dbReference type="Proteomes" id="UP000535182"/>
    </source>
</evidence>
<gene>
    <name evidence="2" type="ORF">HDF14_000421</name>
</gene>
<dbReference type="PANTHER" id="PTHR39339:SF1">
    <property type="entry name" value="CHAD DOMAIN-CONTAINING PROTEIN"/>
    <property type="match status" value="1"/>
</dbReference>
<dbReference type="EMBL" id="JACHEB010000001">
    <property type="protein sequence ID" value="MBB5326827.1"/>
    <property type="molecule type" value="Genomic_DNA"/>
</dbReference>